<dbReference type="AlphaFoldDB" id="A0A7J8N1B8"/>
<dbReference type="PANTHER" id="PTHR47723">
    <property type="entry name" value="OS05G0353850 PROTEIN"/>
    <property type="match status" value="1"/>
</dbReference>
<comment type="caution">
    <text evidence="2">The sequence shown here is derived from an EMBL/GenBank/DDBJ whole genome shotgun (WGS) entry which is preliminary data.</text>
</comment>
<dbReference type="PANTHER" id="PTHR47723:SF19">
    <property type="entry name" value="POLYNUCLEOTIDYL TRANSFERASE, RIBONUCLEASE H-LIKE SUPERFAMILY PROTEIN"/>
    <property type="match status" value="1"/>
</dbReference>
<dbReference type="GO" id="GO:0003676">
    <property type="term" value="F:nucleic acid binding"/>
    <property type="evidence" value="ECO:0007669"/>
    <property type="project" value="InterPro"/>
</dbReference>
<feature type="domain" description="RNase H type-1" evidence="1">
    <location>
        <begin position="2"/>
        <end position="106"/>
    </location>
</feature>
<dbReference type="Gene3D" id="3.30.420.10">
    <property type="entry name" value="Ribonuclease H-like superfamily/Ribonuclease H"/>
    <property type="match status" value="1"/>
</dbReference>
<proteinExistence type="predicted"/>
<keyword evidence="3" id="KW-1185">Reference proteome</keyword>
<evidence type="ECO:0000313" key="2">
    <source>
        <dbReference type="EMBL" id="MBA0570771.1"/>
    </source>
</evidence>
<dbReference type="InterPro" id="IPR044730">
    <property type="entry name" value="RNase_H-like_dom_plant"/>
</dbReference>
<gene>
    <name evidence="2" type="ORF">Golob_004382</name>
</gene>
<dbReference type="EMBL" id="JABEZX010000011">
    <property type="protein sequence ID" value="MBA0570771.1"/>
    <property type="molecule type" value="Genomic_DNA"/>
</dbReference>
<evidence type="ECO:0000259" key="1">
    <source>
        <dbReference type="Pfam" id="PF13456"/>
    </source>
</evidence>
<dbReference type="InterPro" id="IPR036397">
    <property type="entry name" value="RNaseH_sf"/>
</dbReference>
<sequence>MVAQNDKGEVLVSKSTLNMEVASSFAMEACACAQAVRLALAMGVKKIETEGDTLTIITKCQSTTIEKLKIGAYIRDIQHNKSGFQSIWFKYIQRSANKTTHKIASKSLRRREEVYLEVLMPRYALESLGSERQREWEPD</sequence>
<dbReference type="Proteomes" id="UP000593572">
    <property type="component" value="Unassembled WGS sequence"/>
</dbReference>
<dbReference type="CDD" id="cd06222">
    <property type="entry name" value="RNase_H_like"/>
    <property type="match status" value="1"/>
</dbReference>
<dbReference type="Pfam" id="PF13456">
    <property type="entry name" value="RVT_3"/>
    <property type="match status" value="1"/>
</dbReference>
<organism evidence="2 3">
    <name type="scientific">Gossypium lobatum</name>
    <dbReference type="NCBI Taxonomy" id="34289"/>
    <lineage>
        <taxon>Eukaryota</taxon>
        <taxon>Viridiplantae</taxon>
        <taxon>Streptophyta</taxon>
        <taxon>Embryophyta</taxon>
        <taxon>Tracheophyta</taxon>
        <taxon>Spermatophyta</taxon>
        <taxon>Magnoliopsida</taxon>
        <taxon>eudicotyledons</taxon>
        <taxon>Gunneridae</taxon>
        <taxon>Pentapetalae</taxon>
        <taxon>rosids</taxon>
        <taxon>malvids</taxon>
        <taxon>Malvales</taxon>
        <taxon>Malvaceae</taxon>
        <taxon>Malvoideae</taxon>
        <taxon>Gossypium</taxon>
    </lineage>
</organism>
<reference evidence="2 3" key="1">
    <citation type="journal article" date="2019" name="Genome Biol. Evol.">
        <title>Insights into the evolution of the New World diploid cottons (Gossypium, subgenus Houzingenia) based on genome sequencing.</title>
        <authorList>
            <person name="Grover C.E."/>
            <person name="Arick M.A. 2nd"/>
            <person name="Thrash A."/>
            <person name="Conover J.L."/>
            <person name="Sanders W.S."/>
            <person name="Peterson D.G."/>
            <person name="Frelichowski J.E."/>
            <person name="Scheffler J.A."/>
            <person name="Scheffler B.E."/>
            <person name="Wendel J.F."/>
        </authorList>
    </citation>
    <scope>NUCLEOTIDE SEQUENCE [LARGE SCALE GENOMIC DNA]</scope>
    <source>
        <strain evidence="2">157</strain>
        <tissue evidence="2">Leaf</tissue>
    </source>
</reference>
<accession>A0A7J8N1B8</accession>
<protein>
    <recommendedName>
        <fullName evidence="1">RNase H type-1 domain-containing protein</fullName>
    </recommendedName>
</protein>
<dbReference type="InterPro" id="IPR002156">
    <property type="entry name" value="RNaseH_domain"/>
</dbReference>
<name>A0A7J8N1B8_9ROSI</name>
<dbReference type="InterPro" id="IPR053151">
    <property type="entry name" value="RNase_H-like"/>
</dbReference>
<dbReference type="GO" id="GO:0004523">
    <property type="term" value="F:RNA-DNA hybrid ribonuclease activity"/>
    <property type="evidence" value="ECO:0007669"/>
    <property type="project" value="InterPro"/>
</dbReference>
<evidence type="ECO:0000313" key="3">
    <source>
        <dbReference type="Proteomes" id="UP000593572"/>
    </source>
</evidence>